<proteinExistence type="predicted"/>
<accession>A0A804N9N4</accession>
<dbReference type="InParanoid" id="A0A804N9N4"/>
<dbReference type="Gramene" id="Zm00001eb145230_T002">
    <property type="protein sequence ID" value="Zm00001eb145230_P002"/>
    <property type="gene ID" value="Zm00001eb145230"/>
</dbReference>
<keyword evidence="2" id="KW-1185">Reference proteome</keyword>
<reference evidence="1" key="2">
    <citation type="submission" date="2019-07" db="EMBL/GenBank/DDBJ databases">
        <authorList>
            <person name="Seetharam A."/>
            <person name="Woodhouse M."/>
            <person name="Cannon E."/>
        </authorList>
    </citation>
    <scope>NUCLEOTIDE SEQUENCE [LARGE SCALE GENOMIC DNA]</scope>
    <source>
        <strain evidence="1">cv. B73</strain>
    </source>
</reference>
<dbReference type="EnsemblPlants" id="Zm00001eb145230_T002">
    <property type="protein sequence ID" value="Zm00001eb145230_P002"/>
    <property type="gene ID" value="Zm00001eb145230"/>
</dbReference>
<reference evidence="2" key="1">
    <citation type="submission" date="2015-12" db="EMBL/GenBank/DDBJ databases">
        <title>Update maize B73 reference genome by single molecule sequencing technologies.</title>
        <authorList>
            <consortium name="Maize Genome Sequencing Project"/>
            <person name="Ware D."/>
        </authorList>
    </citation>
    <scope>NUCLEOTIDE SEQUENCE [LARGE SCALE GENOMIC DNA]</scope>
    <source>
        <strain evidence="2">cv. B73</strain>
    </source>
</reference>
<dbReference type="Proteomes" id="UP000007305">
    <property type="component" value="Chromosome 3"/>
</dbReference>
<evidence type="ECO:0000313" key="1">
    <source>
        <dbReference type="EnsemblPlants" id="Zm00001eb145230_P002"/>
    </source>
</evidence>
<sequence length="187" mass="20961">MIKLVPYMAFGFHSISSVTMSLLLPTEHYRRLHLRVWATARVQGSSRVRDQIRPAEQHPQHHARHPPLPRHRRLRPRVSNTVVVWTSVIGRMKGGGHYQILVHLWATADKRTMNKGILMREGMTWIFSFEHQVLCADYGVVVGETATSSLCGACSGRVNKVALFMALSIVLLQGNMNLMAAINGEGA</sequence>
<organism evidence="1 2">
    <name type="scientific">Zea mays</name>
    <name type="common">Maize</name>
    <dbReference type="NCBI Taxonomy" id="4577"/>
    <lineage>
        <taxon>Eukaryota</taxon>
        <taxon>Viridiplantae</taxon>
        <taxon>Streptophyta</taxon>
        <taxon>Embryophyta</taxon>
        <taxon>Tracheophyta</taxon>
        <taxon>Spermatophyta</taxon>
        <taxon>Magnoliopsida</taxon>
        <taxon>Liliopsida</taxon>
        <taxon>Poales</taxon>
        <taxon>Poaceae</taxon>
        <taxon>PACMAD clade</taxon>
        <taxon>Panicoideae</taxon>
        <taxon>Andropogonodae</taxon>
        <taxon>Andropogoneae</taxon>
        <taxon>Tripsacinae</taxon>
        <taxon>Zea</taxon>
    </lineage>
</organism>
<name>A0A804N9N4_MAIZE</name>
<protein>
    <submittedName>
        <fullName evidence="1">Uncharacterized protein</fullName>
    </submittedName>
</protein>
<reference evidence="1" key="3">
    <citation type="submission" date="2021-05" db="UniProtKB">
        <authorList>
            <consortium name="EnsemblPlants"/>
        </authorList>
    </citation>
    <scope>IDENTIFICATION</scope>
    <source>
        <strain evidence="1">cv. B73</strain>
    </source>
</reference>
<evidence type="ECO:0000313" key="2">
    <source>
        <dbReference type="Proteomes" id="UP000007305"/>
    </source>
</evidence>
<dbReference type="AlphaFoldDB" id="A0A804N9N4"/>